<name>A0A0F9HH50_9ZZZZ</name>
<sequence>MLSEESASGKYPMEAVGVMARIARITEAHLSDQPVREALTAAETEGEISVEDLISMSVHATVKRLTPTAVITPTETGTTPRRITRFRLPVWIAGVSANESTCQRLQFSYGVYPVYEPKYPGNWEDYGRKKLGLTEGLVILTQGPSAGHRDGTNRMEIIDLGHPSGHGNT</sequence>
<gene>
    <name evidence="2" type="ORF">LCGC14_1783870</name>
</gene>
<dbReference type="AlphaFoldDB" id="A0A0F9HH50"/>
<evidence type="ECO:0000313" key="2">
    <source>
        <dbReference type="EMBL" id="KKM02492.1"/>
    </source>
</evidence>
<accession>A0A0F9HH50</accession>
<dbReference type="InterPro" id="IPR015795">
    <property type="entry name" value="Pyrv_Knase_C"/>
</dbReference>
<dbReference type="InterPro" id="IPR001697">
    <property type="entry name" value="Pyr_Knase"/>
</dbReference>
<protein>
    <recommendedName>
        <fullName evidence="1">Pyruvate kinase C-terminal domain-containing protein</fullName>
    </recommendedName>
</protein>
<dbReference type="GO" id="GO:0030955">
    <property type="term" value="F:potassium ion binding"/>
    <property type="evidence" value="ECO:0007669"/>
    <property type="project" value="InterPro"/>
</dbReference>
<evidence type="ECO:0000259" key="1">
    <source>
        <dbReference type="Pfam" id="PF02887"/>
    </source>
</evidence>
<dbReference type="Pfam" id="PF02887">
    <property type="entry name" value="PK_C"/>
    <property type="match status" value="1"/>
</dbReference>
<dbReference type="GO" id="GO:0000287">
    <property type="term" value="F:magnesium ion binding"/>
    <property type="evidence" value="ECO:0007669"/>
    <property type="project" value="InterPro"/>
</dbReference>
<comment type="caution">
    <text evidence="2">The sequence shown here is derived from an EMBL/GenBank/DDBJ whole genome shotgun (WGS) entry which is preliminary data.</text>
</comment>
<feature type="non-terminal residue" evidence="2">
    <location>
        <position position="1"/>
    </location>
</feature>
<dbReference type="SUPFAM" id="SSF52935">
    <property type="entry name" value="PK C-terminal domain-like"/>
    <property type="match status" value="1"/>
</dbReference>
<dbReference type="EMBL" id="LAZR01016914">
    <property type="protein sequence ID" value="KKM02492.1"/>
    <property type="molecule type" value="Genomic_DNA"/>
</dbReference>
<feature type="domain" description="Pyruvate kinase C-terminal" evidence="1">
    <location>
        <begin position="53"/>
        <end position="158"/>
    </location>
</feature>
<proteinExistence type="predicted"/>
<dbReference type="InterPro" id="IPR036918">
    <property type="entry name" value="Pyrv_Knase_C_sf"/>
</dbReference>
<organism evidence="2">
    <name type="scientific">marine sediment metagenome</name>
    <dbReference type="NCBI Taxonomy" id="412755"/>
    <lineage>
        <taxon>unclassified sequences</taxon>
        <taxon>metagenomes</taxon>
        <taxon>ecological metagenomes</taxon>
    </lineage>
</organism>
<reference evidence="2" key="1">
    <citation type="journal article" date="2015" name="Nature">
        <title>Complex archaea that bridge the gap between prokaryotes and eukaryotes.</title>
        <authorList>
            <person name="Spang A."/>
            <person name="Saw J.H."/>
            <person name="Jorgensen S.L."/>
            <person name="Zaremba-Niedzwiedzka K."/>
            <person name="Martijn J."/>
            <person name="Lind A.E."/>
            <person name="van Eijk R."/>
            <person name="Schleper C."/>
            <person name="Guy L."/>
            <person name="Ettema T.J."/>
        </authorList>
    </citation>
    <scope>NUCLEOTIDE SEQUENCE</scope>
</reference>
<dbReference type="GO" id="GO:0004743">
    <property type="term" value="F:pyruvate kinase activity"/>
    <property type="evidence" value="ECO:0007669"/>
    <property type="project" value="InterPro"/>
</dbReference>
<dbReference type="Gene3D" id="3.40.1380.20">
    <property type="entry name" value="Pyruvate kinase, C-terminal domain"/>
    <property type="match status" value="1"/>
</dbReference>
<dbReference type="PANTHER" id="PTHR11817">
    <property type="entry name" value="PYRUVATE KINASE"/>
    <property type="match status" value="1"/>
</dbReference>